<dbReference type="InterPro" id="IPR009081">
    <property type="entry name" value="PP-bd_ACP"/>
</dbReference>
<organism evidence="8 9">
    <name type="scientific">Mytilus galloprovincialis</name>
    <name type="common">Mediterranean mussel</name>
    <dbReference type="NCBI Taxonomy" id="29158"/>
    <lineage>
        <taxon>Eukaryota</taxon>
        <taxon>Metazoa</taxon>
        <taxon>Spiralia</taxon>
        <taxon>Lophotrochozoa</taxon>
        <taxon>Mollusca</taxon>
        <taxon>Bivalvia</taxon>
        <taxon>Autobranchia</taxon>
        <taxon>Pteriomorphia</taxon>
        <taxon>Mytilida</taxon>
        <taxon>Mytiloidea</taxon>
        <taxon>Mytilidae</taxon>
        <taxon>Mytilinae</taxon>
        <taxon>Mytilus</taxon>
    </lineage>
</organism>
<dbReference type="SUPFAM" id="SSF51735">
    <property type="entry name" value="NAD(P)-binding Rossmann-fold domains"/>
    <property type="match status" value="1"/>
</dbReference>
<dbReference type="Pfam" id="PF16197">
    <property type="entry name" value="KAsynt_C_assoc"/>
    <property type="match status" value="1"/>
</dbReference>
<dbReference type="InterPro" id="IPR036291">
    <property type="entry name" value="NAD(P)-bd_dom_sf"/>
</dbReference>
<dbReference type="SUPFAM" id="SSF52151">
    <property type="entry name" value="FabD/lysophospholipase-like"/>
    <property type="match status" value="1"/>
</dbReference>
<dbReference type="SUPFAM" id="SSF55048">
    <property type="entry name" value="Probable ACP-binding domain of malonyl-CoA ACP transacylase"/>
    <property type="match status" value="1"/>
</dbReference>
<evidence type="ECO:0000313" key="8">
    <source>
        <dbReference type="EMBL" id="VDH93509.1"/>
    </source>
</evidence>
<name>A0A8B6BQX1_MYTGA</name>
<dbReference type="Gene3D" id="3.40.366.10">
    <property type="entry name" value="Malonyl-Coenzyme A Acyl Carrier Protein, domain 2"/>
    <property type="match status" value="1"/>
</dbReference>
<dbReference type="InterPro" id="IPR014043">
    <property type="entry name" value="Acyl_transferase_dom"/>
</dbReference>
<dbReference type="InterPro" id="IPR013968">
    <property type="entry name" value="PKS_KR"/>
</dbReference>
<dbReference type="Pfam" id="PF00550">
    <property type="entry name" value="PP-binding"/>
    <property type="match status" value="1"/>
</dbReference>
<dbReference type="SUPFAM" id="SSF47336">
    <property type="entry name" value="ACP-like"/>
    <property type="match status" value="1"/>
</dbReference>
<gene>
    <name evidence="8" type="ORF">MGAL_10B062314</name>
</gene>
<dbReference type="UniPathway" id="UPA00094"/>
<dbReference type="InterPro" id="IPR042104">
    <property type="entry name" value="PKS_dehydratase_sf"/>
</dbReference>
<dbReference type="Gene3D" id="3.40.50.720">
    <property type="entry name" value="NAD(P)-binding Rossmann-like Domain"/>
    <property type="match status" value="1"/>
</dbReference>
<dbReference type="Pfam" id="PF02801">
    <property type="entry name" value="Ketoacyl-synt_C"/>
    <property type="match status" value="1"/>
</dbReference>
<dbReference type="SMART" id="SM00822">
    <property type="entry name" value="PKS_KR"/>
    <property type="match status" value="1"/>
</dbReference>
<dbReference type="InterPro" id="IPR020841">
    <property type="entry name" value="PKS_Beta-ketoAc_synthase_dom"/>
</dbReference>
<protein>
    <recommendedName>
        <fullName evidence="10">Fatty acid synthase</fullName>
    </recommendedName>
</protein>
<keyword evidence="9" id="KW-1185">Reference proteome</keyword>
<dbReference type="SUPFAM" id="SSF53901">
    <property type="entry name" value="Thiolase-like"/>
    <property type="match status" value="1"/>
</dbReference>
<reference evidence="8" key="1">
    <citation type="submission" date="2018-11" db="EMBL/GenBank/DDBJ databases">
        <authorList>
            <person name="Alioto T."/>
            <person name="Alioto T."/>
        </authorList>
    </citation>
    <scope>NUCLEOTIDE SEQUENCE</scope>
</reference>
<keyword evidence="1" id="KW-0596">Phosphopantetheine</keyword>
<dbReference type="PANTHER" id="PTHR45681:SF8">
    <property type="entry name" value="CARRIER DOMAIN-CONTAINING PROTEIN"/>
    <property type="match status" value="1"/>
</dbReference>
<evidence type="ECO:0008006" key="10">
    <source>
        <dbReference type="Google" id="ProtNLM"/>
    </source>
</evidence>
<dbReference type="InterPro" id="IPR001227">
    <property type="entry name" value="Ac_transferase_dom_sf"/>
</dbReference>
<feature type="active site" description="Proton acceptor; for dehydratase activity" evidence="4">
    <location>
        <position position="584"/>
    </location>
</feature>
<comment type="caution">
    <text evidence="8">The sequence shown here is derived from an EMBL/GenBank/DDBJ whole genome shotgun (WGS) entry which is preliminary data.</text>
</comment>
<feature type="domain" description="Carrier" evidence="5">
    <location>
        <begin position="1676"/>
        <end position="1754"/>
    </location>
</feature>
<dbReference type="PANTHER" id="PTHR45681">
    <property type="entry name" value="POLYKETIDE SYNTHASE 44-RELATED"/>
    <property type="match status" value="1"/>
</dbReference>
<evidence type="ECO:0000259" key="5">
    <source>
        <dbReference type="PROSITE" id="PS50075"/>
    </source>
</evidence>
<dbReference type="InterPro" id="IPR016036">
    <property type="entry name" value="Malonyl_transacylase_ACP-bd"/>
</dbReference>
<feature type="domain" description="PKS/mFAS DH" evidence="7">
    <location>
        <begin position="540"/>
        <end position="828"/>
    </location>
</feature>
<dbReference type="PROSITE" id="PS52019">
    <property type="entry name" value="PKS_MFAS_DH"/>
    <property type="match status" value="1"/>
</dbReference>
<dbReference type="Pfam" id="PF00698">
    <property type="entry name" value="Acyl_transf_1"/>
    <property type="match status" value="1"/>
</dbReference>
<evidence type="ECO:0000313" key="9">
    <source>
        <dbReference type="Proteomes" id="UP000596742"/>
    </source>
</evidence>
<dbReference type="InterPro" id="IPR050444">
    <property type="entry name" value="Polyketide_Synthase"/>
</dbReference>
<dbReference type="PROSITE" id="PS50075">
    <property type="entry name" value="CARRIER"/>
    <property type="match status" value="1"/>
</dbReference>
<dbReference type="PROSITE" id="PS52004">
    <property type="entry name" value="KS3_2"/>
    <property type="match status" value="1"/>
</dbReference>
<dbReference type="InterPro" id="IPR057326">
    <property type="entry name" value="KR_dom"/>
</dbReference>
<feature type="region of interest" description="N-terminal hotdog fold" evidence="4">
    <location>
        <begin position="540"/>
        <end position="669"/>
    </location>
</feature>
<dbReference type="GO" id="GO:0016746">
    <property type="term" value="F:acyltransferase activity"/>
    <property type="evidence" value="ECO:0007669"/>
    <property type="project" value="InterPro"/>
</dbReference>
<dbReference type="Gene3D" id="3.40.47.10">
    <property type="match status" value="1"/>
</dbReference>
<accession>A0A8B6BQX1</accession>
<feature type="domain" description="Ketosynthase family 3 (KS3)" evidence="6">
    <location>
        <begin position="1"/>
        <end position="91"/>
    </location>
</feature>
<dbReference type="InterPro" id="IPR014031">
    <property type="entry name" value="Ketoacyl_synth_C"/>
</dbReference>
<dbReference type="Pfam" id="PF08659">
    <property type="entry name" value="KR"/>
    <property type="match status" value="1"/>
</dbReference>
<dbReference type="InterPro" id="IPR016035">
    <property type="entry name" value="Acyl_Trfase/lysoPLipase"/>
</dbReference>
<dbReference type="Gene3D" id="3.10.129.110">
    <property type="entry name" value="Polyketide synthase dehydratase"/>
    <property type="match status" value="1"/>
</dbReference>
<dbReference type="SMART" id="SM00827">
    <property type="entry name" value="PKS_AT"/>
    <property type="match status" value="1"/>
</dbReference>
<dbReference type="OrthoDB" id="329835at2759"/>
<proteinExistence type="predicted"/>
<sequence length="2272" mass="258183">MGSVKSNIGHLESAAGIAGLIKTLLMMNHGKIVPSLHYTEGKGNSSIDFKNTALKVATSTIPWPVKPDGARYGSINSFGFGGSNAHAIVKTVPSQSDVHRLDPVIDLDNLVIAISGTSIPAVEKTFKHMQSKIATSTYNIRDLSYTSLLKREHFSHRVAFVAKTDHDLRKEIVERESSSLNILPTRYDELNMIFFFGGVGTVWIGTCQQMLYKDTPFREKFTRIDKLLQKYIKFSIINQIRNPTESFMMDSLQGPLIIFACQVSLFYFWRSLGITPNVIVGQSVGEVAAAHAAGVLSLEDAVKVIFHRSSLSSKANGGRMMVVGKCDISEIEQKCSKYEGKLCIAVYSSKVACVISGDKEAIEHMQADLRGTMPNTLVKILDVNCAYHSYHMDKASADIPKYLDGLSAMKPEYEIISTVTGEKIDSSYMADPKYWAQNLRQPVYLSKAVSNSMKENKRNIVLELGPKPIVKAHLPSITNSAAVCIPSLNQPNETHTFAEALAKLFECGYNIKFEQLFHGNERLTDIPQYNFNRCEVLISSETLKAKLKAIKDYTNQHPFVMQNVLKNDFTIQLSHSTTPYVYQHAVENTYIAPGSVHVEIGLEIARRLLQLQTQEVEISLRFVNRLRIDKNRTEQITAQADKYNKTFEIKSKDKIVCKVEMKRATRSSPCTINIARMKAKLDMLITGKTFYSNLKELGFEYGEDLSLIKDCWRFENQYLVTMEVPAKYIDPQFISSLVPVVIDGALQTTILSFDPNILKKTRDVSLPVRIQSLIVHKQPSQRLYVLGQLVKTNEFGSTMNMLVINENGEVVIELIGCELLNTAPTLQDNPLKNKFYEIQWLPVIFDRKLLKHDTKTCKRNTLSISFETKTLPIVKTYLPESQHLTISSVHIDEMWNDFLTKFQDIAITTFGGFQNISEIVYCPACTDLPIDNMSSEDIFHKVKFSCVLFTKLVQKLLHDEIDIPIYIVTKRTQPKESFGNKEKFNIIGSELWGMVRCLFREKLLTKLCLIDFEEECDLICLSEVITNQHIEQMSTSQELKFEGKRIYSNTLMRSSINEPPFRMNSYNEYDKLELKSKKYNCIDRPFFVHRHFPELPPGFVVLKVLSTYSDHVWFPDILTEIIGQDDPWKLYCPNGHQILSAETSGYIVHRSTSEHPYPDDPCNANLHEEYVTCYPRHVSNFAVVPEDCILNTCLLPNYKPGSLLQITMFFAISEEISNLKPTAIYYDEHVSNILLLKYILDYKGIEPVSIIKISYLKEPKLSKTTPNLQIIFLSTKVDTLLTILAENKLVPVQMFSFTNLISRANERLLRHVCPSLSLTLINNEEVLQRINLSKTICLIKDWLVTKAAVAQLQNRQLSFENGRTFFFDVKSTDDANTVRRFQLAATATDLFGKNSLYIVVGGLTGLGEEIVKLICELGAGVIIIFGRRPPIDIQNADMHTLMNICDCKIEFVQTDITDILSLKKGFDCIRTKYPNHPIKGVFQGAAVLDDCTILNMTEGKLDKVLRPKVLGTWNLHLLTKDIALDYFVMHSSTASVLGNVGQANYGAGNSFMDTVSFYRRSSGLSGQTINWGPLQLGLMKSKDDLERFYSSQGVNSLKKNEIRECLKHILVTNTTQAICADIDWKTAVQKTRDISTTSRILPILRELRLLDIFAENSQLKTILVDIDDLLKLSPSKQIQEIIGITSVIAADVFAVEISVLTPNTMLGAIGMDSMKGLEFVNSINSRIHVRLPFVSVIAQSATIQSISSLILEHLQTDSNQASQIPVDKMVELRAELENFRTPLTEIEKIYVDPITDIKNSDGFIDIKFQLEKSFIPKNVLINCLEHLGKEVCPYLLSEYYIDSGETYRLLQKEKMLKTLESLEAKHPELNLEFYRQQRDFELLSCRKFELKDNNEGIDNKGEEIEKIYETSVLFAYMSDRKDQKFLNLRFRRFYFDFTGINIVVDEYFNIISNVILKENNELQPLKYTKPDVIERRLCKTDCKMKYWRSKLGIKYKPVSLSIFDQTQSYGKSMIIRRLELKGKAIENISRWTLIYKATIKDLFLTAYQLLLHFISESGTPSVVTNVDLREEDGSKQYEGPLETLIPIIANVDKKDKSVQEFVLENLKEIKLVTTENLISHNVFKSLTTDRKSLTSLFVHAVLFDKDLSQELTSSKLGISPVQVVSVDTRFGTSIHIISDCKKEINWLEIQVHPGFADEATALAILNNLLELANTIVNTQSLSLLQLYEIFSMKIEKDQHLQNLRMSTKTDQLQDIDVDRKQKSVHEEDHDNN</sequence>
<feature type="region of interest" description="C-terminal hotdog fold" evidence="4">
    <location>
        <begin position="682"/>
        <end position="828"/>
    </location>
</feature>
<evidence type="ECO:0000259" key="6">
    <source>
        <dbReference type="PROSITE" id="PS52004"/>
    </source>
</evidence>
<evidence type="ECO:0000259" key="7">
    <source>
        <dbReference type="PROSITE" id="PS52019"/>
    </source>
</evidence>
<dbReference type="Pfam" id="PF14765">
    <property type="entry name" value="PS-DH"/>
    <property type="match status" value="1"/>
</dbReference>
<dbReference type="InterPro" id="IPR049551">
    <property type="entry name" value="PKS_DH_C"/>
</dbReference>
<dbReference type="InterPro" id="IPR032821">
    <property type="entry name" value="PKS_assoc"/>
</dbReference>
<evidence type="ECO:0000256" key="1">
    <source>
        <dbReference type="ARBA" id="ARBA00022450"/>
    </source>
</evidence>
<dbReference type="InterPro" id="IPR049900">
    <property type="entry name" value="PKS_mFAS_DH"/>
</dbReference>
<dbReference type="Gene3D" id="3.30.70.3290">
    <property type="match status" value="1"/>
</dbReference>
<dbReference type="EMBL" id="UYJE01000467">
    <property type="protein sequence ID" value="VDH93509.1"/>
    <property type="molecule type" value="Genomic_DNA"/>
</dbReference>
<evidence type="ECO:0000256" key="2">
    <source>
        <dbReference type="ARBA" id="ARBA00022553"/>
    </source>
</evidence>
<dbReference type="GO" id="GO:0006633">
    <property type="term" value="P:fatty acid biosynthetic process"/>
    <property type="evidence" value="ECO:0007669"/>
    <property type="project" value="UniProtKB-UniPathway"/>
</dbReference>
<dbReference type="InterPro" id="IPR016039">
    <property type="entry name" value="Thiolase-like"/>
</dbReference>
<dbReference type="Proteomes" id="UP000596742">
    <property type="component" value="Unassembled WGS sequence"/>
</dbReference>
<evidence type="ECO:0000256" key="3">
    <source>
        <dbReference type="ARBA" id="ARBA00022679"/>
    </source>
</evidence>
<dbReference type="InterPro" id="IPR036736">
    <property type="entry name" value="ACP-like_sf"/>
</dbReference>
<evidence type="ECO:0000256" key="4">
    <source>
        <dbReference type="PROSITE-ProRule" id="PRU01363"/>
    </source>
</evidence>
<dbReference type="Gene3D" id="1.10.1200.10">
    <property type="entry name" value="ACP-like"/>
    <property type="match status" value="1"/>
</dbReference>
<keyword evidence="2" id="KW-0597">Phosphoprotein</keyword>
<feature type="active site" description="Proton donor; for dehydratase activity" evidence="4">
    <location>
        <position position="743"/>
    </location>
</feature>
<keyword evidence="3" id="KW-0808">Transferase</keyword>
<dbReference type="Gene3D" id="3.30.559.30">
    <property type="entry name" value="Nonribosomal peptide synthetase, condensation domain"/>
    <property type="match status" value="1"/>
</dbReference>